<proteinExistence type="predicted"/>
<name>A0ACC0IKG3_9ERIC</name>
<dbReference type="EMBL" id="CM045760">
    <property type="protein sequence ID" value="KAI8024611.1"/>
    <property type="molecule type" value="Genomic_DNA"/>
</dbReference>
<protein>
    <submittedName>
        <fullName evidence="1">T-complex protein 1 subunit theta</fullName>
    </submittedName>
</protein>
<comment type="caution">
    <text evidence="1">The sequence shown here is derived from an EMBL/GenBank/DDBJ whole genome shotgun (WGS) entry which is preliminary data.</text>
</comment>
<gene>
    <name evidence="1" type="ORF">LOK49_LG02G01319</name>
</gene>
<keyword evidence="2" id="KW-1185">Reference proteome</keyword>
<evidence type="ECO:0000313" key="2">
    <source>
        <dbReference type="Proteomes" id="UP001060215"/>
    </source>
</evidence>
<organism evidence="1 2">
    <name type="scientific">Camellia lanceoleosa</name>
    <dbReference type="NCBI Taxonomy" id="1840588"/>
    <lineage>
        <taxon>Eukaryota</taxon>
        <taxon>Viridiplantae</taxon>
        <taxon>Streptophyta</taxon>
        <taxon>Embryophyta</taxon>
        <taxon>Tracheophyta</taxon>
        <taxon>Spermatophyta</taxon>
        <taxon>Magnoliopsida</taxon>
        <taxon>eudicotyledons</taxon>
        <taxon>Gunneridae</taxon>
        <taxon>Pentapetalae</taxon>
        <taxon>asterids</taxon>
        <taxon>Ericales</taxon>
        <taxon>Theaceae</taxon>
        <taxon>Camellia</taxon>
    </lineage>
</organism>
<evidence type="ECO:0000313" key="1">
    <source>
        <dbReference type="EMBL" id="KAI8024611.1"/>
    </source>
</evidence>
<dbReference type="Proteomes" id="UP001060215">
    <property type="component" value="Chromosome 3"/>
</dbReference>
<sequence>MECGNSSLEHLSFPLGFFPKLRSLDIANFNILSIPNGHGISSTSLLHLQITDCNEIESFPEGGLPNLRVLQIWNCGKLPACRREWGLQRLPCLTHFTFEGGIYTEEGDDVLETFLEEGLLPPTLTSLSISDLQDLKSINYKSFQHLTCLKELRIDGCPQLQSLPEEGLLASLSRLYIYDCPLLKPCCERDRGDEWHKIAHIPFIRIDYEVICTPNSHILDRVNLTSGLAQNLRTNWHRLPCLLVVLIHLQLKQKGIVLIHSAEQLENYAKTKKPKLRSLSKQLQTQVPRLLLAERQLERWHCTSLKLGPPNPDDLGYIDSVSVEEIGGVRAMCRDSRIVFGAAAIEIELARRLKEFSFKEIGLDQCAIAKFAETFEMVPKTLAENAGLNAMEIISSLYGEHASGNTKVGIDLEEGACKDVSTMNIWDLHVTNSNHELVNVTFDGSKNNLNYSPNELINVPITSDFAGDQQLKPSNIA</sequence>
<reference evidence="1 2" key="1">
    <citation type="journal article" date="2022" name="Plant J.">
        <title>Chromosome-level genome of Camellia lanceoleosa provides a valuable resource for understanding genome evolution and self-incompatibility.</title>
        <authorList>
            <person name="Gong W."/>
            <person name="Xiao S."/>
            <person name="Wang L."/>
            <person name="Liao Z."/>
            <person name="Chang Y."/>
            <person name="Mo W."/>
            <person name="Hu G."/>
            <person name="Li W."/>
            <person name="Zhao G."/>
            <person name="Zhu H."/>
            <person name="Hu X."/>
            <person name="Ji K."/>
            <person name="Xiang X."/>
            <person name="Song Q."/>
            <person name="Yuan D."/>
            <person name="Jin S."/>
            <person name="Zhang L."/>
        </authorList>
    </citation>
    <scope>NUCLEOTIDE SEQUENCE [LARGE SCALE GENOMIC DNA]</scope>
    <source>
        <strain evidence="1">SQ_2022a</strain>
    </source>
</reference>
<accession>A0ACC0IKG3</accession>